<dbReference type="EMBL" id="VJZN01000007">
    <property type="protein sequence ID" value="TRX07704.1"/>
    <property type="molecule type" value="Genomic_DNA"/>
</dbReference>
<name>A0A553BUA8_9FLAO</name>
<evidence type="ECO:0000313" key="2">
    <source>
        <dbReference type="EMBL" id="TRX11833.1"/>
    </source>
</evidence>
<dbReference type="Proteomes" id="UP000318669">
    <property type="component" value="Unassembled WGS sequence"/>
</dbReference>
<accession>A0A553BUA8</accession>
<gene>
    <name evidence="2" type="ORF">FNW11_04470</name>
    <name evidence="1" type="ORF">FNW12_05435</name>
</gene>
<evidence type="ECO:0000313" key="4">
    <source>
        <dbReference type="Proteomes" id="UP000318669"/>
    </source>
</evidence>
<protein>
    <submittedName>
        <fullName evidence="2">Uncharacterized protein</fullName>
    </submittedName>
</protein>
<reference evidence="3 4" key="1">
    <citation type="submission" date="2019-07" db="EMBL/GenBank/DDBJ databases">
        <title>Novel species of Flavobacterium.</title>
        <authorList>
            <person name="Liu Q."/>
            <person name="Xin Y.-H."/>
        </authorList>
    </citation>
    <scope>NUCLEOTIDE SEQUENCE [LARGE SCALE GENOMIC DNA]</scope>
    <source>
        <strain evidence="1 3">GSP39</strain>
        <strain evidence="2 4">GSR22</strain>
    </source>
</reference>
<evidence type="ECO:0000313" key="1">
    <source>
        <dbReference type="EMBL" id="TRX07704.1"/>
    </source>
</evidence>
<keyword evidence="3" id="KW-1185">Reference proteome</keyword>
<dbReference type="RefSeq" id="WP_143386888.1">
    <property type="nucleotide sequence ID" value="NZ_VJZL01000005.1"/>
</dbReference>
<organism evidence="2 4">
    <name type="scientific">Flavobacterium gawalongense</name>
    <dbReference type="NCBI Taxonomy" id="2594432"/>
    <lineage>
        <taxon>Bacteria</taxon>
        <taxon>Pseudomonadati</taxon>
        <taxon>Bacteroidota</taxon>
        <taxon>Flavobacteriia</taxon>
        <taxon>Flavobacteriales</taxon>
        <taxon>Flavobacteriaceae</taxon>
        <taxon>Flavobacterium</taxon>
    </lineage>
</organism>
<dbReference type="AlphaFoldDB" id="A0A553BUA8"/>
<dbReference type="EMBL" id="VJZL01000005">
    <property type="protein sequence ID" value="TRX11833.1"/>
    <property type="molecule type" value="Genomic_DNA"/>
</dbReference>
<comment type="caution">
    <text evidence="2">The sequence shown here is derived from an EMBL/GenBank/DDBJ whole genome shotgun (WGS) entry which is preliminary data.</text>
</comment>
<sequence length="123" mass="14412">MSEIGSKYLFQCKKNYLDNIRPSSKDRFDKLGYQILVEIAKDYFQKGEIEKFSSFFQESQYTVNLWTAHLILEYGNPSEIIKREAIEIIERYSTTPLNANLANEEKEWLIKNQIAPPDGPSRK</sequence>
<evidence type="ECO:0000313" key="3">
    <source>
        <dbReference type="Proteomes" id="UP000318528"/>
    </source>
</evidence>
<proteinExistence type="predicted"/>
<dbReference type="OrthoDB" id="1435580at2"/>
<dbReference type="Proteomes" id="UP000318528">
    <property type="component" value="Unassembled WGS sequence"/>
</dbReference>